<evidence type="ECO:0000256" key="7">
    <source>
        <dbReference type="SAM" id="Phobius"/>
    </source>
</evidence>
<dbReference type="Pfam" id="PF04116">
    <property type="entry name" value="FA_hydroxylase"/>
    <property type="match status" value="1"/>
</dbReference>
<evidence type="ECO:0000256" key="6">
    <source>
        <dbReference type="ARBA" id="ARBA00023136"/>
    </source>
</evidence>
<feature type="transmembrane region" description="Helical" evidence="7">
    <location>
        <begin position="89"/>
        <end position="113"/>
    </location>
</feature>
<evidence type="ECO:0000256" key="3">
    <source>
        <dbReference type="ARBA" id="ARBA00022989"/>
    </source>
</evidence>
<evidence type="ECO:0000256" key="1">
    <source>
        <dbReference type="ARBA" id="ARBA00004127"/>
    </source>
</evidence>
<dbReference type="InterPro" id="IPR006694">
    <property type="entry name" value="Fatty_acid_hydroxylase"/>
</dbReference>
<comment type="caution">
    <text evidence="9">The sequence shown here is derived from an EMBL/GenBank/DDBJ whole genome shotgun (WGS) entry which is preliminary data.</text>
</comment>
<keyword evidence="10" id="KW-1185">Reference proteome</keyword>
<dbReference type="PANTHER" id="PTHR21624:SF1">
    <property type="entry name" value="ALKYLGLYCEROL MONOOXYGENASE"/>
    <property type="match status" value="1"/>
</dbReference>
<dbReference type="GO" id="GO:0016020">
    <property type="term" value="C:membrane"/>
    <property type="evidence" value="ECO:0007669"/>
    <property type="project" value="GOC"/>
</dbReference>
<evidence type="ECO:0000256" key="4">
    <source>
        <dbReference type="ARBA" id="ARBA00023002"/>
    </source>
</evidence>
<sequence length="275" mass="32242">MEVIVDYFRTIPSLHRSLLLVGGIAFFWIMESAVPLFQFKYKKVKHASVNIFFTITTILVNFPLAFILVKSSDWAIANNFGIINWLPDMPLWLYAILGLMILDLIGAYFIHWLEHQVKWMWMFHLIHHSDLHVDTTTANRHHPGESVFRFVFTTIAVVITGAPMWMVFLYQSLSVVLSQFNHANISLPRWLDKAISYLIVSPDMHHVHHHYTQPYTDSNYGNIFSIWDRLFGTYNFIERKDLIYGIDTYMDPVENEHIPPLLKIPFESYRPPVNS</sequence>
<dbReference type="Proteomes" id="UP001204144">
    <property type="component" value="Unassembled WGS sequence"/>
</dbReference>
<evidence type="ECO:0000313" key="9">
    <source>
        <dbReference type="EMBL" id="MCP9762802.1"/>
    </source>
</evidence>
<feature type="transmembrane region" description="Helical" evidence="7">
    <location>
        <begin position="49"/>
        <end position="69"/>
    </location>
</feature>
<dbReference type="GO" id="GO:0008610">
    <property type="term" value="P:lipid biosynthetic process"/>
    <property type="evidence" value="ECO:0007669"/>
    <property type="project" value="InterPro"/>
</dbReference>
<gene>
    <name evidence="9" type="ORF">EGI31_07520</name>
</gene>
<keyword evidence="4" id="KW-0560">Oxidoreductase</keyword>
<dbReference type="GO" id="GO:0012505">
    <property type="term" value="C:endomembrane system"/>
    <property type="evidence" value="ECO:0007669"/>
    <property type="project" value="UniProtKB-SubCell"/>
</dbReference>
<comment type="subcellular location">
    <subcellularLocation>
        <location evidence="1">Endomembrane system</location>
        <topology evidence="1">Multi-pass membrane protein</topology>
    </subcellularLocation>
</comment>
<proteinExistence type="predicted"/>
<dbReference type="EMBL" id="RJUF01000015">
    <property type="protein sequence ID" value="MCP9762802.1"/>
    <property type="molecule type" value="Genomic_DNA"/>
</dbReference>
<dbReference type="GO" id="GO:0050479">
    <property type="term" value="F:glyceryl-ether monooxygenase activity"/>
    <property type="evidence" value="ECO:0007669"/>
    <property type="project" value="TreeGrafter"/>
</dbReference>
<keyword evidence="5" id="KW-0443">Lipid metabolism</keyword>
<dbReference type="GO" id="GO:0006643">
    <property type="term" value="P:membrane lipid metabolic process"/>
    <property type="evidence" value="ECO:0007669"/>
    <property type="project" value="TreeGrafter"/>
</dbReference>
<dbReference type="GO" id="GO:0005506">
    <property type="term" value="F:iron ion binding"/>
    <property type="evidence" value="ECO:0007669"/>
    <property type="project" value="InterPro"/>
</dbReference>
<organism evidence="9 10">
    <name type="scientific">Lacihabitans soyangensis</name>
    <dbReference type="NCBI Taxonomy" id="869394"/>
    <lineage>
        <taxon>Bacteria</taxon>
        <taxon>Pseudomonadati</taxon>
        <taxon>Bacteroidota</taxon>
        <taxon>Cytophagia</taxon>
        <taxon>Cytophagales</taxon>
        <taxon>Leadbetterellaceae</taxon>
        <taxon>Lacihabitans</taxon>
    </lineage>
</organism>
<feature type="transmembrane region" description="Helical" evidence="7">
    <location>
        <begin position="150"/>
        <end position="170"/>
    </location>
</feature>
<keyword evidence="3 7" id="KW-1133">Transmembrane helix</keyword>
<accession>A0AAE3KS13</accession>
<dbReference type="RefSeq" id="WP_255036577.1">
    <property type="nucleotide sequence ID" value="NZ_RJUF01000015.1"/>
</dbReference>
<reference evidence="9 10" key="1">
    <citation type="submission" date="2018-11" db="EMBL/GenBank/DDBJ databases">
        <title>Novel bacteria species description.</title>
        <authorList>
            <person name="Han J.-H."/>
        </authorList>
    </citation>
    <scope>NUCLEOTIDE SEQUENCE [LARGE SCALE GENOMIC DNA]</scope>
    <source>
        <strain evidence="9 10">KCTC23259</strain>
    </source>
</reference>
<keyword evidence="2 7" id="KW-0812">Transmembrane</keyword>
<dbReference type="AlphaFoldDB" id="A0AAE3KS13"/>
<feature type="transmembrane region" description="Helical" evidence="7">
    <location>
        <begin position="17"/>
        <end position="37"/>
    </location>
</feature>
<evidence type="ECO:0000256" key="2">
    <source>
        <dbReference type="ARBA" id="ARBA00022692"/>
    </source>
</evidence>
<dbReference type="InterPro" id="IPR051689">
    <property type="entry name" value="Sterol_desaturase/TMEM195"/>
</dbReference>
<evidence type="ECO:0000256" key="5">
    <source>
        <dbReference type="ARBA" id="ARBA00023098"/>
    </source>
</evidence>
<keyword evidence="6 7" id="KW-0472">Membrane</keyword>
<feature type="domain" description="Fatty acid hydroxylase" evidence="8">
    <location>
        <begin position="99"/>
        <end position="233"/>
    </location>
</feature>
<evidence type="ECO:0000313" key="10">
    <source>
        <dbReference type="Proteomes" id="UP001204144"/>
    </source>
</evidence>
<dbReference type="PANTHER" id="PTHR21624">
    <property type="entry name" value="STEROL DESATURASE-RELATED PROTEIN"/>
    <property type="match status" value="1"/>
</dbReference>
<evidence type="ECO:0000259" key="8">
    <source>
        <dbReference type="Pfam" id="PF04116"/>
    </source>
</evidence>
<name>A0AAE3KS13_9BACT</name>
<protein>
    <submittedName>
        <fullName evidence="9">Sterol desaturase family protein</fullName>
    </submittedName>
</protein>